<keyword evidence="12" id="KW-1185">Reference proteome</keyword>
<evidence type="ECO:0000256" key="6">
    <source>
        <dbReference type="ARBA" id="ARBA00022989"/>
    </source>
</evidence>
<feature type="transmembrane region" description="Helical" evidence="9">
    <location>
        <begin position="464"/>
        <end position="485"/>
    </location>
</feature>
<dbReference type="InterPro" id="IPR013525">
    <property type="entry name" value="ABC2_TM"/>
</dbReference>
<dbReference type="GO" id="GO:0005886">
    <property type="term" value="C:plasma membrane"/>
    <property type="evidence" value="ECO:0007669"/>
    <property type="project" value="TreeGrafter"/>
</dbReference>
<dbReference type="InterPro" id="IPR043926">
    <property type="entry name" value="ABCG_dom"/>
</dbReference>
<feature type="transmembrane region" description="Helical" evidence="9">
    <location>
        <begin position="657"/>
        <end position="681"/>
    </location>
</feature>
<feature type="transmembrane region" description="Helical" evidence="9">
    <location>
        <begin position="506"/>
        <end position="532"/>
    </location>
</feature>
<dbReference type="PANTHER" id="PTHR48041:SF56">
    <property type="entry name" value="ABC TRANSPORTER G FAMILY MEMBER 25"/>
    <property type="match status" value="1"/>
</dbReference>
<feature type="transmembrane region" description="Helical" evidence="9">
    <location>
        <begin position="538"/>
        <end position="566"/>
    </location>
</feature>
<protein>
    <recommendedName>
        <fullName evidence="10">ABC transporter domain-containing protein</fullName>
    </recommendedName>
</protein>
<feature type="compositionally biased region" description="Pro residues" evidence="8">
    <location>
        <begin position="7"/>
        <end position="26"/>
    </location>
</feature>
<proteinExistence type="predicted"/>
<keyword evidence="2" id="KW-0813">Transport</keyword>
<evidence type="ECO:0000256" key="3">
    <source>
        <dbReference type="ARBA" id="ARBA00022692"/>
    </source>
</evidence>
<dbReference type="AlphaFoldDB" id="A0AAV2GKK4"/>
<evidence type="ECO:0000313" key="11">
    <source>
        <dbReference type="EMBL" id="CAL1410000.1"/>
    </source>
</evidence>
<dbReference type="InterPro" id="IPR050352">
    <property type="entry name" value="ABCG_transporters"/>
</dbReference>
<dbReference type="Proteomes" id="UP001497516">
    <property type="component" value="Chromosome 9"/>
</dbReference>
<dbReference type="Pfam" id="PF00005">
    <property type="entry name" value="ABC_tran"/>
    <property type="match status" value="1"/>
</dbReference>
<evidence type="ECO:0000256" key="8">
    <source>
        <dbReference type="SAM" id="MobiDB-lite"/>
    </source>
</evidence>
<dbReference type="GO" id="GO:0016887">
    <property type="term" value="F:ATP hydrolysis activity"/>
    <property type="evidence" value="ECO:0007669"/>
    <property type="project" value="InterPro"/>
</dbReference>
<keyword evidence="7 9" id="KW-0472">Membrane</keyword>
<evidence type="ECO:0000256" key="7">
    <source>
        <dbReference type="ARBA" id="ARBA00023136"/>
    </source>
</evidence>
<gene>
    <name evidence="11" type="ORF">LTRI10_LOCUS49453</name>
</gene>
<keyword evidence="3 9" id="KW-0812">Transmembrane</keyword>
<evidence type="ECO:0000256" key="2">
    <source>
        <dbReference type="ARBA" id="ARBA00022448"/>
    </source>
</evidence>
<feature type="domain" description="ABC transporter" evidence="10">
    <location>
        <begin position="75"/>
        <end position="325"/>
    </location>
</feature>
<dbReference type="GO" id="GO:0005524">
    <property type="term" value="F:ATP binding"/>
    <property type="evidence" value="ECO:0007669"/>
    <property type="project" value="UniProtKB-KW"/>
</dbReference>
<dbReference type="InterPro" id="IPR003593">
    <property type="entry name" value="AAA+_ATPase"/>
</dbReference>
<evidence type="ECO:0000313" key="12">
    <source>
        <dbReference type="Proteomes" id="UP001497516"/>
    </source>
</evidence>
<sequence length="686" mass="74743">METQEPPKQPLSNPTPTPPRDSPSPAPAAAFLLSSVSSPITLQFVDLCYRVKLPNTSPTSNSSAAIIRRLISPHEKSSNAAPVEEERTILSGITGTVSPGEILAVLGPSGSGKSTLLHALAGRNHGGRRPAVTGTILATTTTTTRKSRLSARQVARRTGFVAQDDVLFPHLTVRETLVSCALLRRAAAFSSRNEKAAAAEWAIAELGLGKCADTMIGNGFVRGVSGGERKRVSIAHELLINPSLLVLDEPTSGLDATAAYRLVATLGQLAKKGGRTVVASVHQPSSRVYQMFDSVLVLSEGRSLYFGKGGDEPMGYFGSVGYSPSFPMNPADFLLDLANGVCHLDGASERDKPNVKQHLMASYNAILAPKLKAACLEATPKESTLSNGTNSSTRRHLGRCREDQRVGMTMWFNQFTVLLQRSMKERRYESFNTLRVFQVLVGALLAGTMWWHSDYRDIQDRLGLLFFISIFWGVLPAFNAVFAFPQERAIFMKERASGMYTLSSYFMARIVGEIPMELALPTLFITMAYWMTGLRPDLGAFLLTLFILLGYVLVSQGLGLALGAAIMDAKQASTMANVTMLAFVLTGGFYVHKVPACMAWIKYISSTFYTYRLFINVQYGNGERIAKAFGCSGQNGNNYGDGGPDCKFIREDLEGQISPWVCVGAMVLMFVGYRVLAYLALRRIRT</sequence>
<feature type="region of interest" description="Disordered" evidence="8">
    <location>
        <begin position="1"/>
        <end position="28"/>
    </location>
</feature>
<evidence type="ECO:0000256" key="4">
    <source>
        <dbReference type="ARBA" id="ARBA00022741"/>
    </source>
</evidence>
<keyword evidence="5" id="KW-0067">ATP-binding</keyword>
<feature type="transmembrane region" description="Helical" evidence="9">
    <location>
        <begin position="433"/>
        <end position="452"/>
    </location>
</feature>
<dbReference type="GO" id="GO:0140359">
    <property type="term" value="F:ABC-type transporter activity"/>
    <property type="evidence" value="ECO:0007669"/>
    <property type="project" value="InterPro"/>
</dbReference>
<dbReference type="Gene3D" id="3.40.50.300">
    <property type="entry name" value="P-loop containing nucleotide triphosphate hydrolases"/>
    <property type="match status" value="1"/>
</dbReference>
<evidence type="ECO:0000256" key="1">
    <source>
        <dbReference type="ARBA" id="ARBA00004141"/>
    </source>
</evidence>
<keyword evidence="6 9" id="KW-1133">Transmembrane helix</keyword>
<dbReference type="SMART" id="SM00382">
    <property type="entry name" value="AAA"/>
    <property type="match status" value="1"/>
</dbReference>
<evidence type="ECO:0000256" key="5">
    <source>
        <dbReference type="ARBA" id="ARBA00022840"/>
    </source>
</evidence>
<accession>A0AAV2GKK4</accession>
<dbReference type="Pfam" id="PF19055">
    <property type="entry name" value="ABC2_membrane_7"/>
    <property type="match status" value="1"/>
</dbReference>
<organism evidence="11 12">
    <name type="scientific">Linum trigynum</name>
    <dbReference type="NCBI Taxonomy" id="586398"/>
    <lineage>
        <taxon>Eukaryota</taxon>
        <taxon>Viridiplantae</taxon>
        <taxon>Streptophyta</taxon>
        <taxon>Embryophyta</taxon>
        <taxon>Tracheophyta</taxon>
        <taxon>Spermatophyta</taxon>
        <taxon>Magnoliopsida</taxon>
        <taxon>eudicotyledons</taxon>
        <taxon>Gunneridae</taxon>
        <taxon>Pentapetalae</taxon>
        <taxon>rosids</taxon>
        <taxon>fabids</taxon>
        <taxon>Malpighiales</taxon>
        <taxon>Linaceae</taxon>
        <taxon>Linum</taxon>
    </lineage>
</organism>
<name>A0AAV2GKK4_9ROSI</name>
<dbReference type="PROSITE" id="PS50893">
    <property type="entry name" value="ABC_TRANSPORTER_2"/>
    <property type="match status" value="1"/>
</dbReference>
<dbReference type="SUPFAM" id="SSF52540">
    <property type="entry name" value="P-loop containing nucleoside triphosphate hydrolases"/>
    <property type="match status" value="1"/>
</dbReference>
<dbReference type="Pfam" id="PF01061">
    <property type="entry name" value="ABC2_membrane"/>
    <property type="match status" value="1"/>
</dbReference>
<keyword evidence="4" id="KW-0547">Nucleotide-binding</keyword>
<evidence type="ECO:0000256" key="9">
    <source>
        <dbReference type="SAM" id="Phobius"/>
    </source>
</evidence>
<evidence type="ECO:0000259" key="10">
    <source>
        <dbReference type="PROSITE" id="PS50893"/>
    </source>
</evidence>
<dbReference type="InterPro" id="IPR027417">
    <property type="entry name" value="P-loop_NTPase"/>
</dbReference>
<dbReference type="InterPro" id="IPR003439">
    <property type="entry name" value="ABC_transporter-like_ATP-bd"/>
</dbReference>
<dbReference type="PANTHER" id="PTHR48041">
    <property type="entry name" value="ABC TRANSPORTER G FAMILY MEMBER 28"/>
    <property type="match status" value="1"/>
</dbReference>
<feature type="transmembrane region" description="Helical" evidence="9">
    <location>
        <begin position="578"/>
        <end position="601"/>
    </location>
</feature>
<dbReference type="EMBL" id="OZ034822">
    <property type="protein sequence ID" value="CAL1410000.1"/>
    <property type="molecule type" value="Genomic_DNA"/>
</dbReference>
<comment type="subcellular location">
    <subcellularLocation>
        <location evidence="1">Membrane</location>
        <topology evidence="1">Multi-pass membrane protein</topology>
    </subcellularLocation>
</comment>
<reference evidence="11 12" key="1">
    <citation type="submission" date="2024-04" db="EMBL/GenBank/DDBJ databases">
        <authorList>
            <person name="Fracassetti M."/>
        </authorList>
    </citation>
    <scope>NUCLEOTIDE SEQUENCE [LARGE SCALE GENOMIC DNA]</scope>
</reference>